<dbReference type="Gene3D" id="3.80.10.10">
    <property type="entry name" value="Ribonuclease Inhibitor"/>
    <property type="match status" value="2"/>
</dbReference>
<proteinExistence type="predicted"/>
<evidence type="ECO:0000313" key="2">
    <source>
        <dbReference type="Proteomes" id="UP001634007"/>
    </source>
</evidence>
<dbReference type="EMBL" id="JBJKBG010000005">
    <property type="protein sequence ID" value="KAL3738628.1"/>
    <property type="molecule type" value="Genomic_DNA"/>
</dbReference>
<dbReference type="AlphaFoldDB" id="A0ABD3KFJ0"/>
<sequence length="574" mass="64599">MAEHPPWEDLPALCWEEVLRRLVSADDLEYVSSVCKRLLHICSTVRSSLSINHLQTNHLQTRRYVGSLLRRFTSLKSIDLSSFHGDPSSVLLQIAQFPLPLDRLDLSNQESLRFGGLREMGSKFGALRVLVLSRIGLLGDADLVSIAECFPALEELDISYPLQSDSAWVTDDGISDLSRKLQRLSRMKLSGNRSLSDQSLVVLSVNCPSLREVKFTGCGLITGRGIASLIVNRPHLVSLALHYKTLGADLCEELVDSFGHARGFISLDFSGSFIWDGLLMAVAEANIPLKRLILSHALGFSFDGIRMIMLCHQDIEVLDLEAVRFLTDDDMSVICEYLRSLTHINISSCSNLTMATLYKLMTQCPFLKAIKMQKTNLREDDANETDIVVNSQVRYLRIPYNGKLTDECLKKIGRMCPNLQYLDVSNCLKITGDGISGVLKSCPEICYLKISGLENIRNLCIDIELPRLEVLQAEGLKLNEEQLAAFISRCCHLKNLNLMDSVHPSNKGVKKLMKNCYTLRGINQRNYNYGRGDFPFFDWELSMRSSLRRIVPPSGLVSSKSRDFFLKHWLSRQG</sequence>
<dbReference type="SUPFAM" id="SSF81383">
    <property type="entry name" value="F-box domain"/>
    <property type="match status" value="1"/>
</dbReference>
<dbReference type="InterPro" id="IPR036047">
    <property type="entry name" value="F-box-like_dom_sf"/>
</dbReference>
<comment type="caution">
    <text evidence="1">The sequence shown here is derived from an EMBL/GenBank/DDBJ whole genome shotgun (WGS) entry which is preliminary data.</text>
</comment>
<keyword evidence="2" id="KW-1185">Reference proteome</keyword>
<dbReference type="InterPro" id="IPR032675">
    <property type="entry name" value="LRR_dom_sf"/>
</dbReference>
<organism evidence="1 2">
    <name type="scientific">Eucalyptus globulus</name>
    <name type="common">Tasmanian blue gum</name>
    <dbReference type="NCBI Taxonomy" id="34317"/>
    <lineage>
        <taxon>Eukaryota</taxon>
        <taxon>Viridiplantae</taxon>
        <taxon>Streptophyta</taxon>
        <taxon>Embryophyta</taxon>
        <taxon>Tracheophyta</taxon>
        <taxon>Spermatophyta</taxon>
        <taxon>Magnoliopsida</taxon>
        <taxon>eudicotyledons</taxon>
        <taxon>Gunneridae</taxon>
        <taxon>Pentapetalae</taxon>
        <taxon>rosids</taxon>
        <taxon>malvids</taxon>
        <taxon>Myrtales</taxon>
        <taxon>Myrtaceae</taxon>
        <taxon>Myrtoideae</taxon>
        <taxon>Eucalypteae</taxon>
        <taxon>Eucalyptus</taxon>
    </lineage>
</organism>
<dbReference type="PANTHER" id="PTHR13318">
    <property type="entry name" value="PARTNER OF PAIRED, ISOFORM B-RELATED"/>
    <property type="match status" value="1"/>
</dbReference>
<reference evidence="1 2" key="1">
    <citation type="submission" date="2024-11" db="EMBL/GenBank/DDBJ databases">
        <title>Chromosome-level genome assembly of Eucalyptus globulus Labill. provides insights into its genome evolution.</title>
        <authorList>
            <person name="Li X."/>
        </authorList>
    </citation>
    <scope>NUCLEOTIDE SEQUENCE [LARGE SCALE GENOMIC DNA]</scope>
    <source>
        <strain evidence="1">CL2024</strain>
        <tissue evidence="1">Fresh tender leaves</tissue>
    </source>
</reference>
<dbReference type="SUPFAM" id="SSF52047">
    <property type="entry name" value="RNI-like"/>
    <property type="match status" value="2"/>
</dbReference>
<dbReference type="EMBL" id="JBJKBG010000005">
    <property type="protein sequence ID" value="KAL3738627.1"/>
    <property type="molecule type" value="Genomic_DNA"/>
</dbReference>
<protein>
    <submittedName>
        <fullName evidence="1">Uncharacterized protein</fullName>
    </submittedName>
</protein>
<dbReference type="EMBL" id="JBJKBG010000005">
    <property type="protein sequence ID" value="KAL3738625.1"/>
    <property type="molecule type" value="Genomic_DNA"/>
</dbReference>
<dbReference type="EMBL" id="JBJKBG010000005">
    <property type="protein sequence ID" value="KAL3738626.1"/>
    <property type="molecule type" value="Genomic_DNA"/>
</dbReference>
<dbReference type="PANTHER" id="PTHR13318:SF106">
    <property type="entry name" value="F-BOX_LRR-REPEAT PROTEIN 2"/>
    <property type="match status" value="1"/>
</dbReference>
<dbReference type="InterPro" id="IPR006553">
    <property type="entry name" value="Leu-rich_rpt_Cys-con_subtyp"/>
</dbReference>
<gene>
    <name evidence="1" type="ORF">ACJRO7_020066</name>
</gene>
<accession>A0ABD3KFJ0</accession>
<evidence type="ECO:0000313" key="1">
    <source>
        <dbReference type="EMBL" id="KAL3738625.1"/>
    </source>
</evidence>
<dbReference type="SMART" id="SM00367">
    <property type="entry name" value="LRR_CC"/>
    <property type="match status" value="6"/>
</dbReference>
<dbReference type="Proteomes" id="UP001634007">
    <property type="component" value="Unassembled WGS sequence"/>
</dbReference>
<name>A0ABD3KFJ0_EUCGL</name>